<comment type="caution">
    <text evidence="2">The sequence shown here is derived from an EMBL/GenBank/DDBJ whole genome shotgun (WGS) entry which is preliminary data.</text>
</comment>
<proteinExistence type="predicted"/>
<dbReference type="PANTHER" id="PTHR43433:SF5">
    <property type="entry name" value="AB HYDROLASE-1 DOMAIN-CONTAINING PROTEIN"/>
    <property type="match status" value="1"/>
</dbReference>
<dbReference type="GO" id="GO:0016787">
    <property type="term" value="F:hydrolase activity"/>
    <property type="evidence" value="ECO:0007669"/>
    <property type="project" value="UniProtKB-KW"/>
</dbReference>
<keyword evidence="2" id="KW-0378">Hydrolase</keyword>
<dbReference type="Pfam" id="PF12697">
    <property type="entry name" value="Abhydrolase_6"/>
    <property type="match status" value="1"/>
</dbReference>
<dbReference type="InterPro" id="IPR050471">
    <property type="entry name" value="AB_hydrolase"/>
</dbReference>
<dbReference type="Gene3D" id="3.40.50.1820">
    <property type="entry name" value="alpha/beta hydrolase"/>
    <property type="match status" value="1"/>
</dbReference>
<dbReference type="InterPro" id="IPR029058">
    <property type="entry name" value="AB_hydrolase_fold"/>
</dbReference>
<dbReference type="SUPFAM" id="SSF53474">
    <property type="entry name" value="alpha/beta-Hydrolases"/>
    <property type="match status" value="1"/>
</dbReference>
<feature type="domain" description="AB hydrolase-1" evidence="1">
    <location>
        <begin position="28"/>
        <end position="256"/>
    </location>
</feature>
<evidence type="ECO:0000259" key="1">
    <source>
        <dbReference type="Pfam" id="PF12697"/>
    </source>
</evidence>
<dbReference type="EMBL" id="BAAANN010000020">
    <property type="protein sequence ID" value="GAA1970061.1"/>
    <property type="molecule type" value="Genomic_DNA"/>
</dbReference>
<sequence>MTETGIERVRSADGSEIAFARSGRGPAVILIGGAFNDRSTTTALADGLAEEFTTYRYDRRGRGDSEDRASKVAVAREVEDIAALIEHAGGEAALFGHSSGAVLALEATAAGLAVSAVVAYEPPYSVGPVADERVASAERVVELAEAGDSDGAAAEFLRMTGAPAEVVDGMRADANTWAYLTAQAHTLPYDIAVCGSGLPADRLGTIGVPVLVIDGGDSEEALRAGARAAADAVPGARYRTLPGEDHGILRDPAALVPVVAGFLGRARL</sequence>
<organism evidence="2 3">
    <name type="scientific">Amycolatopsis minnesotensis</name>
    <dbReference type="NCBI Taxonomy" id="337894"/>
    <lineage>
        <taxon>Bacteria</taxon>
        <taxon>Bacillati</taxon>
        <taxon>Actinomycetota</taxon>
        <taxon>Actinomycetes</taxon>
        <taxon>Pseudonocardiales</taxon>
        <taxon>Pseudonocardiaceae</taxon>
        <taxon>Amycolatopsis</taxon>
    </lineage>
</organism>
<protein>
    <submittedName>
        <fullName evidence="2">Alpha/beta hydrolase</fullName>
    </submittedName>
</protein>
<accession>A0ABN2RJ50</accession>
<keyword evidence="3" id="KW-1185">Reference proteome</keyword>
<dbReference type="RefSeq" id="WP_344423406.1">
    <property type="nucleotide sequence ID" value="NZ_BAAANN010000020.1"/>
</dbReference>
<evidence type="ECO:0000313" key="2">
    <source>
        <dbReference type="EMBL" id="GAA1970061.1"/>
    </source>
</evidence>
<dbReference type="PANTHER" id="PTHR43433">
    <property type="entry name" value="HYDROLASE, ALPHA/BETA FOLD FAMILY PROTEIN"/>
    <property type="match status" value="1"/>
</dbReference>
<gene>
    <name evidence="2" type="ORF">GCM10009754_49740</name>
</gene>
<dbReference type="InterPro" id="IPR000073">
    <property type="entry name" value="AB_hydrolase_1"/>
</dbReference>
<dbReference type="Proteomes" id="UP001501116">
    <property type="component" value="Unassembled WGS sequence"/>
</dbReference>
<reference evidence="2 3" key="1">
    <citation type="journal article" date="2019" name="Int. J. Syst. Evol. Microbiol.">
        <title>The Global Catalogue of Microorganisms (GCM) 10K type strain sequencing project: providing services to taxonomists for standard genome sequencing and annotation.</title>
        <authorList>
            <consortium name="The Broad Institute Genomics Platform"/>
            <consortium name="The Broad Institute Genome Sequencing Center for Infectious Disease"/>
            <person name="Wu L."/>
            <person name="Ma J."/>
        </authorList>
    </citation>
    <scope>NUCLEOTIDE SEQUENCE [LARGE SCALE GENOMIC DNA]</scope>
    <source>
        <strain evidence="2 3">JCM 14545</strain>
    </source>
</reference>
<evidence type="ECO:0000313" key="3">
    <source>
        <dbReference type="Proteomes" id="UP001501116"/>
    </source>
</evidence>
<name>A0ABN2RJ50_9PSEU</name>